<evidence type="ECO:0000256" key="6">
    <source>
        <dbReference type="ARBA" id="ARBA00022692"/>
    </source>
</evidence>
<protein>
    <recommendedName>
        <fullName evidence="3">Sugar transporter SWEET1</fullName>
    </recommendedName>
</protein>
<evidence type="ECO:0000256" key="1">
    <source>
        <dbReference type="ARBA" id="ARBA00004127"/>
    </source>
</evidence>
<keyword evidence="4" id="KW-0813">Transport</keyword>
<reference evidence="11 12" key="2">
    <citation type="submission" date="2018-11" db="EMBL/GenBank/DDBJ databases">
        <authorList>
            <consortium name="Pathogen Informatics"/>
        </authorList>
    </citation>
    <scope>NUCLEOTIDE SEQUENCE [LARGE SCALE GENOMIC DNA]</scope>
</reference>
<keyword evidence="7" id="KW-0677">Repeat</keyword>
<evidence type="ECO:0000313" key="13">
    <source>
        <dbReference type="WBParaSite" id="TCNE_0001942401-mRNA-1"/>
    </source>
</evidence>
<keyword evidence="12" id="KW-1185">Reference proteome</keyword>
<feature type="transmembrane region" description="Helical" evidence="10">
    <location>
        <begin position="85"/>
        <end position="103"/>
    </location>
</feature>
<evidence type="ECO:0000256" key="4">
    <source>
        <dbReference type="ARBA" id="ARBA00022448"/>
    </source>
</evidence>
<dbReference type="InterPro" id="IPR047664">
    <property type="entry name" value="SWEET"/>
</dbReference>
<dbReference type="PANTHER" id="PTHR10791:SF233">
    <property type="entry name" value="SUGAR TRANSPORTER SWEET"/>
    <property type="match status" value="1"/>
</dbReference>
<dbReference type="PANTHER" id="PTHR10791">
    <property type="entry name" value="RAG1-ACTIVATING PROTEIN 1"/>
    <property type="match status" value="1"/>
</dbReference>
<evidence type="ECO:0000313" key="12">
    <source>
        <dbReference type="Proteomes" id="UP000050794"/>
    </source>
</evidence>
<dbReference type="Proteomes" id="UP000050794">
    <property type="component" value="Unassembled WGS sequence"/>
</dbReference>
<keyword evidence="8 10" id="KW-1133">Transmembrane helix</keyword>
<comment type="similarity">
    <text evidence="2">Belongs to the SWEET sugar transporter family.</text>
</comment>
<evidence type="ECO:0000256" key="2">
    <source>
        <dbReference type="ARBA" id="ARBA00007809"/>
    </source>
</evidence>
<accession>A0A183VFA0</accession>
<evidence type="ECO:0000256" key="5">
    <source>
        <dbReference type="ARBA" id="ARBA00022597"/>
    </source>
</evidence>
<evidence type="ECO:0000256" key="8">
    <source>
        <dbReference type="ARBA" id="ARBA00022989"/>
    </source>
</evidence>
<evidence type="ECO:0000313" key="11">
    <source>
        <dbReference type="EMBL" id="VDM50741.1"/>
    </source>
</evidence>
<keyword evidence="6 10" id="KW-0812">Transmembrane</keyword>
<organism evidence="12 13">
    <name type="scientific">Toxocara canis</name>
    <name type="common">Canine roundworm</name>
    <dbReference type="NCBI Taxonomy" id="6265"/>
    <lineage>
        <taxon>Eukaryota</taxon>
        <taxon>Metazoa</taxon>
        <taxon>Ecdysozoa</taxon>
        <taxon>Nematoda</taxon>
        <taxon>Chromadorea</taxon>
        <taxon>Rhabditida</taxon>
        <taxon>Spirurina</taxon>
        <taxon>Ascaridomorpha</taxon>
        <taxon>Ascaridoidea</taxon>
        <taxon>Toxocaridae</taxon>
        <taxon>Toxocara</taxon>
    </lineage>
</organism>
<dbReference type="GO" id="GO:0051119">
    <property type="term" value="F:sugar transmembrane transporter activity"/>
    <property type="evidence" value="ECO:0007669"/>
    <property type="project" value="InterPro"/>
</dbReference>
<dbReference type="Gene3D" id="1.20.1280.290">
    <property type="match status" value="1"/>
</dbReference>
<evidence type="ECO:0000256" key="3">
    <source>
        <dbReference type="ARBA" id="ARBA00021741"/>
    </source>
</evidence>
<comment type="subcellular location">
    <subcellularLocation>
        <location evidence="1">Endomembrane system</location>
        <topology evidence="1">Multi-pass membrane protein</topology>
    </subcellularLocation>
</comment>
<evidence type="ECO:0000256" key="7">
    <source>
        <dbReference type="ARBA" id="ARBA00022737"/>
    </source>
</evidence>
<dbReference type="WBParaSite" id="TCNE_0001942401-mRNA-1">
    <property type="protein sequence ID" value="TCNE_0001942401-mRNA-1"/>
    <property type="gene ID" value="TCNE_0001942401"/>
</dbReference>
<feature type="transmembrane region" description="Helical" evidence="10">
    <location>
        <begin position="115"/>
        <end position="132"/>
    </location>
</feature>
<name>A0A183VFA0_TOXCA</name>
<evidence type="ECO:0000256" key="9">
    <source>
        <dbReference type="ARBA" id="ARBA00023136"/>
    </source>
</evidence>
<dbReference type="EMBL" id="UYWY01026882">
    <property type="protein sequence ID" value="VDM50741.1"/>
    <property type="molecule type" value="Genomic_DNA"/>
</dbReference>
<feature type="transmembrane region" description="Helical" evidence="10">
    <location>
        <begin position="173"/>
        <end position="197"/>
    </location>
</feature>
<feature type="transmembrane region" description="Helical" evidence="10">
    <location>
        <begin position="58"/>
        <end position="78"/>
    </location>
</feature>
<gene>
    <name evidence="11" type="ORF">TCNE_LOCUS19420</name>
</gene>
<keyword evidence="9 10" id="KW-0472">Membrane</keyword>
<dbReference type="GO" id="GO:0016020">
    <property type="term" value="C:membrane"/>
    <property type="evidence" value="ECO:0007669"/>
    <property type="project" value="InterPro"/>
</dbReference>
<dbReference type="GO" id="GO:0012505">
    <property type="term" value="C:endomembrane system"/>
    <property type="evidence" value="ECO:0007669"/>
    <property type="project" value="UniProtKB-SubCell"/>
</dbReference>
<evidence type="ECO:0000256" key="10">
    <source>
        <dbReference type="SAM" id="Phobius"/>
    </source>
</evidence>
<feature type="transmembrane region" description="Helical" evidence="10">
    <location>
        <begin position="139"/>
        <end position="161"/>
    </location>
</feature>
<proteinExistence type="inferred from homology"/>
<reference evidence="13" key="1">
    <citation type="submission" date="2016-06" db="UniProtKB">
        <authorList>
            <consortium name="WormBaseParasite"/>
        </authorList>
    </citation>
    <scope>IDENTIFICATION</scope>
</reference>
<dbReference type="Pfam" id="PF03083">
    <property type="entry name" value="MtN3_slv"/>
    <property type="match status" value="1"/>
</dbReference>
<dbReference type="AlphaFoldDB" id="A0A183VFA0"/>
<dbReference type="InterPro" id="IPR004316">
    <property type="entry name" value="SWEET_rpt"/>
</dbReference>
<sequence length="214" mass="24778">MYTTSSVIIEHIDVRQAVYKWYRRQSSDSDTPLPYMCACVGSSLWLRYSMFIEDIKLILLQTYAVVMQVFFLTALIFYRSKKRRLMRALLSLVLFLFALFIYVEALTHEDGKILIGRFASGSQIAGSLYRAFKTKVIDFIPFAPVAFTWIMELHAIVYSIGINDFYMLVSVPLFVVDLANTTFFLMDGSLLSMFLIYPTERKTRPTTTQHIHVL</sequence>
<keyword evidence="5" id="KW-0762">Sugar transport</keyword>